<dbReference type="SMART" id="SM00345">
    <property type="entry name" value="HTH_GNTR"/>
    <property type="match status" value="1"/>
</dbReference>
<dbReference type="InterPro" id="IPR036388">
    <property type="entry name" value="WH-like_DNA-bd_sf"/>
</dbReference>
<keyword evidence="3" id="KW-0804">Transcription</keyword>
<protein>
    <submittedName>
        <fullName evidence="5">GntR family transcriptional regulator</fullName>
    </submittedName>
</protein>
<feature type="domain" description="HTH gntR-type" evidence="4">
    <location>
        <begin position="9"/>
        <end position="76"/>
    </location>
</feature>
<gene>
    <name evidence="5" type="ORF">Q8A70_03505</name>
</gene>
<organism evidence="5 6">
    <name type="scientific">Dongia sedimenti</name>
    <dbReference type="NCBI Taxonomy" id="3064282"/>
    <lineage>
        <taxon>Bacteria</taxon>
        <taxon>Pseudomonadati</taxon>
        <taxon>Pseudomonadota</taxon>
        <taxon>Alphaproteobacteria</taxon>
        <taxon>Rhodospirillales</taxon>
        <taxon>Dongiaceae</taxon>
        <taxon>Dongia</taxon>
    </lineage>
</organism>
<evidence type="ECO:0000313" key="5">
    <source>
        <dbReference type="EMBL" id="MDQ7246712.1"/>
    </source>
</evidence>
<dbReference type="SMART" id="SM00895">
    <property type="entry name" value="FCD"/>
    <property type="match status" value="1"/>
</dbReference>
<keyword evidence="2" id="KW-0238">DNA-binding</keyword>
<keyword evidence="6" id="KW-1185">Reference proteome</keyword>
<dbReference type="Gene3D" id="1.10.10.10">
    <property type="entry name" value="Winged helix-like DNA-binding domain superfamily/Winged helix DNA-binding domain"/>
    <property type="match status" value="1"/>
</dbReference>
<dbReference type="SUPFAM" id="SSF48008">
    <property type="entry name" value="GntR ligand-binding domain-like"/>
    <property type="match status" value="1"/>
</dbReference>
<dbReference type="CDD" id="cd07377">
    <property type="entry name" value="WHTH_GntR"/>
    <property type="match status" value="1"/>
</dbReference>
<dbReference type="PANTHER" id="PTHR43537">
    <property type="entry name" value="TRANSCRIPTIONAL REGULATOR, GNTR FAMILY"/>
    <property type="match status" value="1"/>
</dbReference>
<reference evidence="6" key="1">
    <citation type="submission" date="2023-08" db="EMBL/GenBank/DDBJ databases">
        <title>Rhodospirillaceae gen. nov., a novel taxon isolated from the Yangtze River Yuezi River estuary sludge.</title>
        <authorList>
            <person name="Ruan L."/>
        </authorList>
    </citation>
    <scope>NUCLEOTIDE SEQUENCE [LARGE SCALE GENOMIC DNA]</scope>
    <source>
        <strain evidence="6">R-7</strain>
    </source>
</reference>
<accession>A0ABU0YG66</accession>
<dbReference type="Proteomes" id="UP001230156">
    <property type="component" value="Unassembled WGS sequence"/>
</dbReference>
<dbReference type="SUPFAM" id="SSF46785">
    <property type="entry name" value="Winged helix' DNA-binding domain"/>
    <property type="match status" value="2"/>
</dbReference>
<dbReference type="RefSeq" id="WP_379954104.1">
    <property type="nucleotide sequence ID" value="NZ_JAUYVI010000001.1"/>
</dbReference>
<evidence type="ECO:0000256" key="1">
    <source>
        <dbReference type="ARBA" id="ARBA00023015"/>
    </source>
</evidence>
<evidence type="ECO:0000259" key="4">
    <source>
        <dbReference type="PROSITE" id="PS50949"/>
    </source>
</evidence>
<proteinExistence type="predicted"/>
<dbReference type="EMBL" id="JAUYVI010000001">
    <property type="protein sequence ID" value="MDQ7246712.1"/>
    <property type="molecule type" value="Genomic_DNA"/>
</dbReference>
<dbReference type="InterPro" id="IPR036390">
    <property type="entry name" value="WH_DNA-bd_sf"/>
</dbReference>
<sequence>MKPQEQEDLPVYRKIAAILQDSIKAGRLTPGTILMEGSLAAIFGSSRTPVKQALSDLSERGVIQRFDGRGFVVGSAKAPQRVPVTAGLLGLDEANPELPRTWAWQRIYDGVERALIFHSALGKFRVNEVELARHYKVGRTVAHDVLVQAQSTGLLAKDERLRWYVVPLDEKRVCDLYDLRELLEPKAIATSVGRVPPEFLAGMVERLEAAIAAYPKVSAAEMDALEHGLHVTSLGYCDNREIMEALKRTRCLHFTQKHMLGAQVSYPTDEPFMTEHLDVVRAMLRNDPARVEAGMLTHLRTARAKVIDRLAVFRRSFGGSDLPYIG</sequence>
<dbReference type="Pfam" id="PF00392">
    <property type="entry name" value="GntR"/>
    <property type="match status" value="1"/>
</dbReference>
<name>A0ABU0YG66_9PROT</name>
<evidence type="ECO:0000256" key="2">
    <source>
        <dbReference type="ARBA" id="ARBA00023125"/>
    </source>
</evidence>
<dbReference type="PANTHER" id="PTHR43537:SF45">
    <property type="entry name" value="GNTR FAMILY REGULATORY PROTEIN"/>
    <property type="match status" value="1"/>
</dbReference>
<dbReference type="PROSITE" id="PS50949">
    <property type="entry name" value="HTH_GNTR"/>
    <property type="match status" value="1"/>
</dbReference>
<comment type="caution">
    <text evidence="5">The sequence shown here is derived from an EMBL/GenBank/DDBJ whole genome shotgun (WGS) entry which is preliminary data.</text>
</comment>
<dbReference type="InterPro" id="IPR008920">
    <property type="entry name" value="TF_FadR/GntR_C"/>
</dbReference>
<dbReference type="Pfam" id="PF07729">
    <property type="entry name" value="FCD"/>
    <property type="match status" value="1"/>
</dbReference>
<evidence type="ECO:0000256" key="3">
    <source>
        <dbReference type="ARBA" id="ARBA00023163"/>
    </source>
</evidence>
<dbReference type="Gene3D" id="1.20.120.530">
    <property type="entry name" value="GntR ligand-binding domain-like"/>
    <property type="match status" value="1"/>
</dbReference>
<evidence type="ECO:0000313" key="6">
    <source>
        <dbReference type="Proteomes" id="UP001230156"/>
    </source>
</evidence>
<keyword evidence="1" id="KW-0805">Transcription regulation</keyword>
<dbReference type="InterPro" id="IPR011711">
    <property type="entry name" value="GntR_C"/>
</dbReference>
<dbReference type="InterPro" id="IPR000524">
    <property type="entry name" value="Tscrpt_reg_HTH_GntR"/>
</dbReference>